<reference evidence="18" key="1">
    <citation type="journal article" date="2016" name="Genome Biol. Evol.">
        <title>Comparative 'omics' of the Fusarium fujikuroi species complex highlights differences in genetic potential and metabolite synthesis.</title>
        <authorList>
            <person name="Niehaus E.-M."/>
            <person name="Muensterkoetter M."/>
            <person name="Proctor R.H."/>
            <person name="Brown D.W."/>
            <person name="Sharon A."/>
            <person name="Idan Y."/>
            <person name="Oren-Young L."/>
            <person name="Sieber C.M."/>
            <person name="Novak O."/>
            <person name="Pencik A."/>
            <person name="Tarkowska D."/>
            <person name="Hromadova K."/>
            <person name="Freeman S."/>
            <person name="Maymon M."/>
            <person name="Elazar M."/>
            <person name="Youssef S.A."/>
            <person name="El-Shabrawy E.S.M."/>
            <person name="Shalaby A.B.A."/>
            <person name="Houterman P."/>
            <person name="Brock N.L."/>
            <person name="Burkhardt I."/>
            <person name="Tsavkelova E.A."/>
            <person name="Dickschat J.S."/>
            <person name="Galuszka P."/>
            <person name="Gueldener U."/>
            <person name="Tudzynski B."/>
        </authorList>
    </citation>
    <scope>NUCLEOTIDE SEQUENCE [LARGE SCALE GENOMIC DNA]</scope>
    <source>
        <strain evidence="18">ET1</strain>
    </source>
</reference>
<evidence type="ECO:0000256" key="12">
    <source>
        <dbReference type="ARBA" id="ARBA00023288"/>
    </source>
</evidence>
<feature type="transmembrane region" description="Helical" evidence="14">
    <location>
        <begin position="94"/>
        <end position="111"/>
    </location>
</feature>
<evidence type="ECO:0000256" key="3">
    <source>
        <dbReference type="ARBA" id="ARBA00004613"/>
    </source>
</evidence>
<keyword evidence="11" id="KW-1015">Disulfide bond</keyword>
<dbReference type="PANTHER" id="PTHR33048:SF143">
    <property type="entry name" value="EXTRACELLULAR MEMBRANE PROTEIN CFEM DOMAIN-CONTAINING PROTEIN-RELATED"/>
    <property type="match status" value="1"/>
</dbReference>
<feature type="transmembrane region" description="Helical" evidence="14">
    <location>
        <begin position="255"/>
        <end position="278"/>
    </location>
</feature>
<evidence type="ECO:0000256" key="10">
    <source>
        <dbReference type="ARBA" id="ARBA00023136"/>
    </source>
</evidence>
<keyword evidence="12" id="KW-0449">Lipoprotein</keyword>
<dbReference type="VEuPathDB" id="FungiDB:FPRO_13876"/>
<organism evidence="17 18">
    <name type="scientific">Fusarium proliferatum (strain ET1)</name>
    <name type="common">Orchid endophyte fungus</name>
    <dbReference type="NCBI Taxonomy" id="1227346"/>
    <lineage>
        <taxon>Eukaryota</taxon>
        <taxon>Fungi</taxon>
        <taxon>Dikarya</taxon>
        <taxon>Ascomycota</taxon>
        <taxon>Pezizomycotina</taxon>
        <taxon>Sordariomycetes</taxon>
        <taxon>Hypocreomycetidae</taxon>
        <taxon>Hypocreales</taxon>
        <taxon>Nectriaceae</taxon>
        <taxon>Fusarium</taxon>
        <taxon>Fusarium fujikuroi species complex</taxon>
    </lineage>
</organism>
<feature type="transmembrane region" description="Helical" evidence="14">
    <location>
        <begin position="131"/>
        <end position="152"/>
    </location>
</feature>
<dbReference type="GO" id="GO:0098552">
    <property type="term" value="C:side of membrane"/>
    <property type="evidence" value="ECO:0007669"/>
    <property type="project" value="UniProtKB-KW"/>
</dbReference>
<evidence type="ECO:0000259" key="16">
    <source>
        <dbReference type="SMART" id="SM00747"/>
    </source>
</evidence>
<dbReference type="InterPro" id="IPR049326">
    <property type="entry name" value="Rhodopsin_dom_fungi"/>
</dbReference>
<proteinExistence type="inferred from homology"/>
<feature type="domain" description="CFEM" evidence="16">
    <location>
        <begin position="20"/>
        <end position="84"/>
    </location>
</feature>
<evidence type="ECO:0000313" key="17">
    <source>
        <dbReference type="EMBL" id="CZR44082.1"/>
    </source>
</evidence>
<dbReference type="Proteomes" id="UP000183971">
    <property type="component" value="Unassembled WGS sequence"/>
</dbReference>
<protein>
    <recommendedName>
        <fullName evidence="16">CFEM domain-containing protein</fullName>
    </recommendedName>
</protein>
<comment type="subcellular location">
    <subcellularLocation>
        <location evidence="2">Membrane</location>
        <topology evidence="2">Lipid-anchor</topology>
        <topology evidence="2">GPI-anchor</topology>
    </subcellularLocation>
    <subcellularLocation>
        <location evidence="1">Membrane</location>
        <topology evidence="1">Multi-pass membrane protein</topology>
    </subcellularLocation>
    <subcellularLocation>
        <location evidence="3">Secreted</location>
    </subcellularLocation>
</comment>
<dbReference type="InterPro" id="IPR052337">
    <property type="entry name" value="SAT4-like"/>
</dbReference>
<keyword evidence="6" id="KW-0336">GPI-anchor</keyword>
<dbReference type="SMART" id="SM00747">
    <property type="entry name" value="CFEM"/>
    <property type="match status" value="1"/>
</dbReference>
<feature type="transmembrane region" description="Helical" evidence="14">
    <location>
        <begin position="328"/>
        <end position="352"/>
    </location>
</feature>
<dbReference type="RefSeq" id="XP_031084658.1">
    <property type="nucleotide sequence ID" value="XM_031218840.1"/>
</dbReference>
<sequence>MIVSRVLFLLCLAVLATAISLSEVPSCAIPCILETMDSSGETNANIRSMCDDPDFQTDVLNCVTGVCTAQEIQGFIVMGKKLCQMPLQDNRQEYRATIIVFATLSFFFFLLRVTSKIVTKNTWGTDDTWAAITFCILIPFTVFTLLAIHHGLGLATPLFTKNDLSQALKEIFVLHLLYVCGLAAAKTSILFFYLRVFQDPTFRTLVWITHAFNVLSTVTLVTLALTLGRSASYLLGNTADSVSSLTRYSKALKVVLAHCVVNLAVDIWMLILPMTQLYNIGLKFNKKINVIAMFGLGVFLTVVSLVRTIFSAQFLADPAEAQTGQQQVVLWACIETYMGAIVACAPSTRQLIRKVIYLMRKQKEGQSTDKPIFIDRSLAPIPDEEDMPMLSDVGGLTTVTVSSGQTAVSGMEHEMETVRKLGEERNLGTSILNAKKN</sequence>
<keyword evidence="10 14" id="KW-0472">Membrane</keyword>
<feature type="transmembrane region" description="Helical" evidence="14">
    <location>
        <begin position="205"/>
        <end position="227"/>
    </location>
</feature>
<accession>A0A1L7VUJ4</accession>
<keyword evidence="7 14" id="KW-0812">Transmembrane</keyword>
<evidence type="ECO:0000256" key="9">
    <source>
        <dbReference type="ARBA" id="ARBA00022989"/>
    </source>
</evidence>
<dbReference type="Pfam" id="PF20684">
    <property type="entry name" value="Fung_rhodopsin"/>
    <property type="match status" value="1"/>
</dbReference>
<dbReference type="PANTHER" id="PTHR33048">
    <property type="entry name" value="PTH11-LIKE INTEGRAL MEMBRANE PROTEIN (AFU_ORTHOLOGUE AFUA_5G11245)"/>
    <property type="match status" value="1"/>
</dbReference>
<evidence type="ECO:0000256" key="7">
    <source>
        <dbReference type="ARBA" id="ARBA00022692"/>
    </source>
</evidence>
<comment type="similarity">
    <text evidence="13">Belongs to the SAT4 family.</text>
</comment>
<evidence type="ECO:0000256" key="8">
    <source>
        <dbReference type="ARBA" id="ARBA00022729"/>
    </source>
</evidence>
<keyword evidence="6" id="KW-0325">Glycoprotein</keyword>
<name>A0A1L7VUJ4_FUSPR</name>
<evidence type="ECO:0000256" key="14">
    <source>
        <dbReference type="SAM" id="Phobius"/>
    </source>
</evidence>
<gene>
    <name evidence="17" type="ORF">FPRO_13876</name>
</gene>
<keyword evidence="18" id="KW-1185">Reference proteome</keyword>
<feature type="chain" id="PRO_5012114815" description="CFEM domain-containing protein" evidence="15">
    <location>
        <begin position="19"/>
        <end position="437"/>
    </location>
</feature>
<comment type="similarity">
    <text evidence="4">Belongs to the RBT5 family.</text>
</comment>
<dbReference type="AlphaFoldDB" id="A0A1L7VUJ4"/>
<evidence type="ECO:0000256" key="15">
    <source>
        <dbReference type="SAM" id="SignalP"/>
    </source>
</evidence>
<feature type="transmembrane region" description="Helical" evidence="14">
    <location>
        <begin position="290"/>
        <end position="316"/>
    </location>
</feature>
<evidence type="ECO:0000256" key="1">
    <source>
        <dbReference type="ARBA" id="ARBA00004141"/>
    </source>
</evidence>
<dbReference type="EMBL" id="FJOF01000008">
    <property type="protein sequence ID" value="CZR44082.1"/>
    <property type="molecule type" value="Genomic_DNA"/>
</dbReference>
<dbReference type="GO" id="GO:0005576">
    <property type="term" value="C:extracellular region"/>
    <property type="evidence" value="ECO:0007669"/>
    <property type="project" value="UniProtKB-SubCell"/>
</dbReference>
<feature type="signal peptide" evidence="15">
    <location>
        <begin position="1"/>
        <end position="18"/>
    </location>
</feature>
<dbReference type="Pfam" id="PF05730">
    <property type="entry name" value="CFEM"/>
    <property type="match status" value="1"/>
</dbReference>
<dbReference type="GeneID" id="42058735"/>
<keyword evidence="9 14" id="KW-1133">Transmembrane helix</keyword>
<feature type="transmembrane region" description="Helical" evidence="14">
    <location>
        <begin position="172"/>
        <end position="193"/>
    </location>
</feature>
<keyword evidence="5" id="KW-0964">Secreted</keyword>
<evidence type="ECO:0000256" key="5">
    <source>
        <dbReference type="ARBA" id="ARBA00022525"/>
    </source>
</evidence>
<evidence type="ECO:0000256" key="13">
    <source>
        <dbReference type="ARBA" id="ARBA00038359"/>
    </source>
</evidence>
<evidence type="ECO:0000256" key="2">
    <source>
        <dbReference type="ARBA" id="ARBA00004589"/>
    </source>
</evidence>
<keyword evidence="8 15" id="KW-0732">Signal</keyword>
<comment type="caution">
    <text evidence="17">The sequence shown here is derived from an EMBL/GenBank/DDBJ whole genome shotgun (WGS) entry which is preliminary data.</text>
</comment>
<evidence type="ECO:0000313" key="18">
    <source>
        <dbReference type="Proteomes" id="UP000183971"/>
    </source>
</evidence>
<evidence type="ECO:0000256" key="4">
    <source>
        <dbReference type="ARBA" id="ARBA00010031"/>
    </source>
</evidence>
<evidence type="ECO:0000256" key="6">
    <source>
        <dbReference type="ARBA" id="ARBA00022622"/>
    </source>
</evidence>
<dbReference type="InterPro" id="IPR008427">
    <property type="entry name" value="Extracellular_membr_CFEM_dom"/>
</dbReference>
<evidence type="ECO:0000256" key="11">
    <source>
        <dbReference type="ARBA" id="ARBA00023157"/>
    </source>
</evidence>